<proteinExistence type="predicted"/>
<evidence type="ECO:0000256" key="4">
    <source>
        <dbReference type="ARBA" id="ARBA00023125"/>
    </source>
</evidence>
<dbReference type="GO" id="GO:0004842">
    <property type="term" value="F:ubiquitin-protein transferase activity"/>
    <property type="evidence" value="ECO:0007669"/>
    <property type="project" value="TreeGrafter"/>
</dbReference>
<dbReference type="Gene3D" id="3.30.40.10">
    <property type="entry name" value="Zinc/RING finger domain, C3HC4 (zinc finger)"/>
    <property type="match status" value="2"/>
</dbReference>
<organism evidence="12 13">
    <name type="scientific">Wickerhamiella sorbophila</name>
    <dbReference type="NCBI Taxonomy" id="45607"/>
    <lineage>
        <taxon>Eukaryota</taxon>
        <taxon>Fungi</taxon>
        <taxon>Dikarya</taxon>
        <taxon>Ascomycota</taxon>
        <taxon>Saccharomycotina</taxon>
        <taxon>Dipodascomycetes</taxon>
        <taxon>Dipodascales</taxon>
        <taxon>Trichomonascaceae</taxon>
        <taxon>Wickerhamiella</taxon>
    </lineage>
</organism>
<evidence type="ECO:0000313" key="13">
    <source>
        <dbReference type="Proteomes" id="UP000238350"/>
    </source>
</evidence>
<dbReference type="SMART" id="SM00717">
    <property type="entry name" value="SANT"/>
    <property type="match status" value="1"/>
</dbReference>
<feature type="compositionally biased region" description="Acidic residues" evidence="7">
    <location>
        <begin position="802"/>
        <end position="825"/>
    </location>
</feature>
<dbReference type="OrthoDB" id="336088at2759"/>
<keyword evidence="2 6" id="KW-0863">Zinc-finger</keyword>
<dbReference type="InterPro" id="IPR017884">
    <property type="entry name" value="SANT_dom"/>
</dbReference>
<dbReference type="GO" id="GO:0003682">
    <property type="term" value="F:chromatin binding"/>
    <property type="evidence" value="ECO:0007669"/>
    <property type="project" value="InterPro"/>
</dbReference>
<feature type="domain" description="PHD-type" evidence="8">
    <location>
        <begin position="286"/>
        <end position="338"/>
    </location>
</feature>
<feature type="region of interest" description="Disordered" evidence="7">
    <location>
        <begin position="1"/>
        <end position="86"/>
    </location>
</feature>
<dbReference type="Pfam" id="PF13832">
    <property type="entry name" value="zf-HC5HC2H_2"/>
    <property type="match status" value="1"/>
</dbReference>
<dbReference type="GO" id="GO:0003677">
    <property type="term" value="F:DNA binding"/>
    <property type="evidence" value="ECO:0007669"/>
    <property type="project" value="UniProtKB-KW"/>
</dbReference>
<evidence type="ECO:0000256" key="6">
    <source>
        <dbReference type="PROSITE-ProRule" id="PRU00146"/>
    </source>
</evidence>
<evidence type="ECO:0000259" key="11">
    <source>
        <dbReference type="PROSITE" id="PS51293"/>
    </source>
</evidence>
<dbReference type="SUPFAM" id="SSF46689">
    <property type="entry name" value="Homeodomain-like"/>
    <property type="match status" value="1"/>
</dbReference>
<dbReference type="InterPro" id="IPR009057">
    <property type="entry name" value="Homeodomain-like_sf"/>
</dbReference>
<dbReference type="InterPro" id="IPR001005">
    <property type="entry name" value="SANT/Myb"/>
</dbReference>
<dbReference type="SMART" id="SM00439">
    <property type="entry name" value="BAH"/>
    <property type="match status" value="1"/>
</dbReference>
<feature type="compositionally biased region" description="Basic residues" evidence="7">
    <location>
        <begin position="65"/>
        <end position="79"/>
    </location>
</feature>
<evidence type="ECO:0000256" key="2">
    <source>
        <dbReference type="ARBA" id="ARBA00022771"/>
    </source>
</evidence>
<dbReference type="GO" id="GO:0008270">
    <property type="term" value="F:zinc ion binding"/>
    <property type="evidence" value="ECO:0007669"/>
    <property type="project" value="UniProtKB-KW"/>
</dbReference>
<feature type="compositionally biased region" description="Basic residues" evidence="7">
    <location>
        <begin position="464"/>
        <end position="474"/>
    </location>
</feature>
<feature type="domain" description="BAH" evidence="9">
    <location>
        <begin position="121"/>
        <end position="248"/>
    </location>
</feature>
<feature type="compositionally biased region" description="Low complexity" evidence="7">
    <location>
        <begin position="19"/>
        <end position="33"/>
    </location>
</feature>
<keyword evidence="13" id="KW-1185">Reference proteome</keyword>
<dbReference type="FunFam" id="1.10.10.60:FF:000012">
    <property type="entry name" value="Metastasis-associated 1 family, member 3"/>
    <property type="match status" value="1"/>
</dbReference>
<feature type="compositionally biased region" description="Basic and acidic residues" evidence="7">
    <location>
        <begin position="762"/>
        <end position="773"/>
    </location>
</feature>
<keyword evidence="5" id="KW-0539">Nucleus</keyword>
<reference evidence="12 13" key="1">
    <citation type="submission" date="2017-04" db="EMBL/GenBank/DDBJ databases">
        <title>Genome sequencing of [Candida] sorbophila.</title>
        <authorList>
            <person name="Ahn J.O."/>
        </authorList>
    </citation>
    <scope>NUCLEOTIDE SEQUENCE [LARGE SCALE GENOMIC DNA]</scope>
    <source>
        <strain evidence="12 13">DS02</strain>
    </source>
</reference>
<dbReference type="PROSITE" id="PS51156">
    <property type="entry name" value="ELM2"/>
    <property type="match status" value="1"/>
</dbReference>
<sequence>MARRDESHEDSIFSEEEGSISGESAVSESSSVATNDARGAKRTRSASREHSTSPTPSSSNEKPNQPKKRRAATKPRNPKKLAVAPWNWQRRAVTSDRMGRLNYKGAIVADDALSIGFADKSTLRSGNFVYVMAEPLGEPYYIGRIMEFVKISDPAKPDSDNASDLYQVRLNWLYRPADLHKSAKNTRELFLTMHADLCPLASVRGKCVVKHRAEIGSTAEFANYIKVPNSFWFDRLWDRYIERFFDVVPSKNLVSLPSDLREILSSRYQYVVLEPSKTKELTSGISQECKTCCEWATDEDSVTCARCDSTYHMACLDPPLTYKPPRGFGWSCAECTQAVEERFRDRQIVGNAVKSPTESSEQHTVESSIAEADSSDAAPVPTYIKIANAIAKHVDESKNSRQEAFWSFRYLGIHASIEDAFDADDRIHPRAASRIGYKHQALIKQWPGRPVIYYKRQIREGRMRGGRRGGRKPTKKDQSPPGLDTSLPWVQEMPKGYLERGSDATSTLMWAPDVRNPDSFLEKTKVYAEKLSLHPTSPNFLDACLKAFHDSAGDEARALRIVATFTRKSLKEPTFSDEEVERFEEAVEQYGSELHDVYKHVGTQSSADIVRFYYMWKKTPGGHRVWDNCQARLSRRKTSKLNTEFISSIADTADPDITFSSEKIKKLQKAVECKHCHTRVSRKWKRASGRLPTENDDPIEALCLRCARLWYRYGIVWQDPQTVLEILSSKGAAKDMLEPELIEDSKSIVAERERGERLLKREEAQARKSKNDGNSDDDVLLSPNETSGSEAETKVEASEAANELESESPDEESEEIEDDEEDDVDESIQNSYCVICCQRDPYMTCVQCMQCNIIVHRDCYSVEEDTMASHWLCDPCSNNVNTVSSINYQCALCPCESVSYIQWIQGESQGNPDILRFAEFGRWVHQRCAVWDPHVTFGIRDKRVVVNGVLEALEVKKEASCSICSSDIPANCCCDTCLKQLHAGCAGSKGYAMGFKINTQPAEGQVSVQFNGVIGVLENRIRCSDHAVDDLIPMSEVDEVTGLSILQLFIERYLHSERDYGASDRAQLVNKRRPAHEENLLAVPANAAISPLNRPLLVNKTSCATCGMSGAVFWYNITPRETADTIQLQCPRCFAGESTLREEASAPLSTIAQLSTAQMEHIVSGYIQ</sequence>
<evidence type="ECO:0000256" key="1">
    <source>
        <dbReference type="ARBA" id="ARBA00022723"/>
    </source>
</evidence>
<dbReference type="InterPro" id="IPR019786">
    <property type="entry name" value="Zinc_finger_PHD-type_CS"/>
</dbReference>
<feature type="region of interest" description="Disordered" evidence="7">
    <location>
        <begin position="762"/>
        <end position="825"/>
    </location>
</feature>
<dbReference type="GO" id="GO:0036205">
    <property type="term" value="P:histone catabolic process"/>
    <property type="evidence" value="ECO:0007669"/>
    <property type="project" value="TreeGrafter"/>
</dbReference>
<dbReference type="GeneID" id="36517436"/>
<dbReference type="Pfam" id="PF00628">
    <property type="entry name" value="PHD"/>
    <property type="match status" value="1"/>
</dbReference>
<evidence type="ECO:0000313" key="12">
    <source>
        <dbReference type="EMBL" id="PRT56068.1"/>
    </source>
</evidence>
<dbReference type="Pfam" id="PF00249">
    <property type="entry name" value="Myb_DNA-binding"/>
    <property type="match status" value="1"/>
</dbReference>
<name>A0A2T0FM54_9ASCO</name>
<dbReference type="Proteomes" id="UP000238350">
    <property type="component" value="Unassembled WGS sequence"/>
</dbReference>
<dbReference type="InterPro" id="IPR001025">
    <property type="entry name" value="BAH_dom"/>
</dbReference>
<keyword evidence="4" id="KW-0238">DNA-binding</keyword>
<dbReference type="InterPro" id="IPR043151">
    <property type="entry name" value="BAH_sf"/>
</dbReference>
<dbReference type="Gene3D" id="2.30.30.490">
    <property type="match status" value="1"/>
</dbReference>
<dbReference type="PANTHER" id="PTHR47672">
    <property type="entry name" value="E3 UBIQUITIN-PROTEIN LIGASE SNT2"/>
    <property type="match status" value="1"/>
</dbReference>
<feature type="region of interest" description="Disordered" evidence="7">
    <location>
        <begin position="462"/>
        <end position="488"/>
    </location>
</feature>
<comment type="caution">
    <text evidence="12">The sequence shown here is derived from an EMBL/GenBank/DDBJ whole genome shotgun (WGS) entry which is preliminary data.</text>
</comment>
<feature type="domain" description="SANT" evidence="11">
    <location>
        <begin position="570"/>
        <end position="621"/>
    </location>
</feature>
<evidence type="ECO:0000259" key="8">
    <source>
        <dbReference type="PROSITE" id="PS50016"/>
    </source>
</evidence>
<protein>
    <submittedName>
        <fullName evidence="12">E3 ubiquitin-protein ligase SNT2</fullName>
    </submittedName>
</protein>
<dbReference type="InterPro" id="IPR011011">
    <property type="entry name" value="Znf_FYVE_PHD"/>
</dbReference>
<feature type="domain" description="ELM2" evidence="10">
    <location>
        <begin position="431"/>
        <end position="566"/>
    </location>
</feature>
<dbReference type="PROSITE" id="PS51293">
    <property type="entry name" value="SANT"/>
    <property type="match status" value="1"/>
</dbReference>
<feature type="compositionally biased region" description="Basic and acidic residues" evidence="7">
    <location>
        <begin position="1"/>
        <end position="11"/>
    </location>
</feature>
<dbReference type="InterPro" id="IPR000949">
    <property type="entry name" value="ELM2_dom"/>
</dbReference>
<keyword evidence="3" id="KW-0862">Zinc</keyword>
<evidence type="ECO:0000256" key="5">
    <source>
        <dbReference type="ARBA" id="ARBA00023242"/>
    </source>
</evidence>
<dbReference type="STRING" id="45607.A0A2T0FM54"/>
<dbReference type="SUPFAM" id="SSF57903">
    <property type="entry name" value="FYVE/PHD zinc finger"/>
    <property type="match status" value="2"/>
</dbReference>
<dbReference type="Gene3D" id="1.10.10.60">
    <property type="entry name" value="Homeodomain-like"/>
    <property type="match status" value="1"/>
</dbReference>
<dbReference type="PANTHER" id="PTHR47672:SF1">
    <property type="entry name" value="E3 UBIQUITIN-PROTEIN LIGASE SNT2"/>
    <property type="match status" value="1"/>
</dbReference>
<dbReference type="InterPro" id="IPR001965">
    <property type="entry name" value="Znf_PHD"/>
</dbReference>
<dbReference type="GO" id="GO:0048189">
    <property type="term" value="C:Lid2 complex"/>
    <property type="evidence" value="ECO:0007669"/>
    <property type="project" value="TreeGrafter"/>
</dbReference>
<accession>A0A2T0FM54</accession>
<dbReference type="EMBL" id="NDIQ01000022">
    <property type="protein sequence ID" value="PRT56068.1"/>
    <property type="molecule type" value="Genomic_DNA"/>
</dbReference>
<evidence type="ECO:0000256" key="7">
    <source>
        <dbReference type="SAM" id="MobiDB-lite"/>
    </source>
</evidence>
<dbReference type="PROSITE" id="PS01359">
    <property type="entry name" value="ZF_PHD_1"/>
    <property type="match status" value="1"/>
</dbReference>
<dbReference type="SMART" id="SM00249">
    <property type="entry name" value="PHD"/>
    <property type="match status" value="3"/>
</dbReference>
<evidence type="ECO:0000259" key="10">
    <source>
        <dbReference type="PROSITE" id="PS51156"/>
    </source>
</evidence>
<evidence type="ECO:0000256" key="3">
    <source>
        <dbReference type="ARBA" id="ARBA00022833"/>
    </source>
</evidence>
<dbReference type="InterPro" id="IPR029617">
    <property type="entry name" value="Snt2"/>
</dbReference>
<dbReference type="AlphaFoldDB" id="A0A2T0FM54"/>
<dbReference type="PROSITE" id="PS50016">
    <property type="entry name" value="ZF_PHD_2"/>
    <property type="match status" value="2"/>
</dbReference>
<feature type="compositionally biased region" description="Polar residues" evidence="7">
    <location>
        <begin position="52"/>
        <end position="63"/>
    </location>
</feature>
<dbReference type="RefSeq" id="XP_024666013.1">
    <property type="nucleotide sequence ID" value="XM_024810245.1"/>
</dbReference>
<dbReference type="InterPro" id="IPR013083">
    <property type="entry name" value="Znf_RING/FYVE/PHD"/>
</dbReference>
<feature type="domain" description="PHD-type" evidence="8">
    <location>
        <begin position="830"/>
        <end position="879"/>
    </location>
</feature>
<keyword evidence="1" id="KW-0479">Metal-binding</keyword>
<dbReference type="PROSITE" id="PS51038">
    <property type="entry name" value="BAH"/>
    <property type="match status" value="1"/>
</dbReference>
<gene>
    <name evidence="12" type="ORF">B9G98_03688</name>
</gene>
<dbReference type="Pfam" id="PF01426">
    <property type="entry name" value="BAH"/>
    <property type="match status" value="1"/>
</dbReference>
<dbReference type="InterPro" id="IPR019787">
    <property type="entry name" value="Znf_PHD-finger"/>
</dbReference>
<evidence type="ECO:0000259" key="9">
    <source>
        <dbReference type="PROSITE" id="PS51038"/>
    </source>
</evidence>